<reference evidence="1 2" key="1">
    <citation type="submission" date="2016-06" db="EMBL/GenBank/DDBJ databases">
        <authorList>
            <person name="Kjaerup R.B."/>
            <person name="Dalgaard T.S."/>
            <person name="Juul-Madsen H.R."/>
        </authorList>
    </citation>
    <scope>NUCLEOTIDE SEQUENCE [LARGE SCALE GENOMIC DNA]</scope>
    <source>
        <strain evidence="1 2">CECT 5080</strain>
    </source>
</reference>
<gene>
    <name evidence="1" type="ORF">MAQ5080_01079</name>
</gene>
<dbReference type="EMBL" id="FLOC01000005">
    <property type="protein sequence ID" value="SBS28389.1"/>
    <property type="molecule type" value="Genomic_DNA"/>
</dbReference>
<evidence type="ECO:0000313" key="1">
    <source>
        <dbReference type="EMBL" id="SBS28389.1"/>
    </source>
</evidence>
<sequence>MSSKKNRSISVTDTILLVTNAGGRCSFNYEGKYCNKILSDGRVNLGERAHIVGVNGPRANESIKCDKNAYENLIWLCRDHHKIIDHTSNLNIYTVDALREMKARHEAKISTGRYPYYGSDQTTHDYSVLSCLFEFIDIHTLYSCAASYPRIHLDFFDVSDMCFHFREGNPGALPLKDPVLRRAFMNFESSHYNLAQLLRPNNTVSEDMFTHIYTWPRTIFGENRVYKYLLDVERLIDLIESRFPQILHQKVYDPFPEINM</sequence>
<dbReference type="AlphaFoldDB" id="A0A1A8TA93"/>
<dbReference type="Proteomes" id="UP000092627">
    <property type="component" value="Unassembled WGS sequence"/>
</dbReference>
<dbReference type="RefSeq" id="WP_067332949.1">
    <property type="nucleotide sequence ID" value="NZ_LTAV01000005.1"/>
</dbReference>
<name>A0A1A8TA93_9GAMM</name>
<organism evidence="1 2">
    <name type="scientific">Marinomonas aquimarina</name>
    <dbReference type="NCBI Taxonomy" id="295068"/>
    <lineage>
        <taxon>Bacteria</taxon>
        <taxon>Pseudomonadati</taxon>
        <taxon>Pseudomonadota</taxon>
        <taxon>Gammaproteobacteria</taxon>
        <taxon>Oceanospirillales</taxon>
        <taxon>Oceanospirillaceae</taxon>
        <taxon>Marinomonas</taxon>
    </lineage>
</organism>
<evidence type="ECO:0000313" key="2">
    <source>
        <dbReference type="Proteomes" id="UP000092627"/>
    </source>
</evidence>
<proteinExistence type="predicted"/>
<keyword evidence="2" id="KW-1185">Reference proteome</keyword>
<protein>
    <submittedName>
        <fullName evidence="1">Uncharacterized protein</fullName>
    </submittedName>
</protein>
<accession>A0A1A8TA93</accession>
<dbReference type="OrthoDB" id="529575at2"/>